<gene>
    <name evidence="2" type="ORF">QO034_10455</name>
</gene>
<evidence type="ECO:0000259" key="1">
    <source>
        <dbReference type="Pfam" id="PF11972"/>
    </source>
</evidence>
<comment type="caution">
    <text evidence="2">The sequence shown here is derived from an EMBL/GenBank/DDBJ whole genome shotgun (WGS) entry which is preliminary data.</text>
</comment>
<accession>A0ABT7FEW6</accession>
<dbReference type="RefSeq" id="WP_284485474.1">
    <property type="nucleotide sequence ID" value="NZ_JASNJE010000010.1"/>
</dbReference>
<reference evidence="2 3" key="1">
    <citation type="submission" date="2023-05" db="EMBL/GenBank/DDBJ databases">
        <title>Sedimentitalea sp. nov. JM2-8.</title>
        <authorList>
            <person name="Huang J."/>
        </authorList>
    </citation>
    <scope>NUCLEOTIDE SEQUENCE [LARGE SCALE GENOMIC DNA]</scope>
    <source>
        <strain evidence="2 3">JM2-8</strain>
    </source>
</reference>
<feature type="domain" description="HTH DNA binding" evidence="1">
    <location>
        <begin position="308"/>
        <end position="363"/>
    </location>
</feature>
<name>A0ABT7FEW6_9RHOB</name>
<proteinExistence type="predicted"/>
<dbReference type="EMBL" id="JASNJE010000010">
    <property type="protein sequence ID" value="MDK3073533.1"/>
    <property type="molecule type" value="Genomic_DNA"/>
</dbReference>
<evidence type="ECO:0000313" key="3">
    <source>
        <dbReference type="Proteomes" id="UP001227126"/>
    </source>
</evidence>
<evidence type="ECO:0000313" key="2">
    <source>
        <dbReference type="EMBL" id="MDK3073533.1"/>
    </source>
</evidence>
<protein>
    <submittedName>
        <fullName evidence="2">Helix-turn-helix domain-containing protein</fullName>
    </submittedName>
</protein>
<keyword evidence="3" id="KW-1185">Reference proteome</keyword>
<sequence>MAKRTDDIYEDGIGRTSIFDAEPPAEADLWFLAPPPEDSAPTDMPWPMAARQASLDPDLWRDAEARCYRGLLDAAQAVARFGERLRRCPEGAVRRIALRSVAAALHGEGTWLPPEQIALYQVLRIGADDSARDLARAGWAVRRLCGGAGAPGPLDGLHGFLGRDTVQNPQAPPGEDRPVGAELDLLGDRWAAAVAALADLHPLTRAAYGFAVWRGEALTPWDDLLEPAVAAMLVGAGGLAPFLPLAVGHRLDRGALAPGPEAVQARLAQFLAAAEAGALAALRDLARLIDWAARAGAATADLSGKTPPALIDALTRFPVVSAELVAETAGCSRPAARRNLALFTRCGLIREITGQDRYRFWTVAA</sequence>
<dbReference type="Proteomes" id="UP001227126">
    <property type="component" value="Unassembled WGS sequence"/>
</dbReference>
<organism evidence="2 3">
    <name type="scientific">Sedimentitalea xiamensis</name>
    <dbReference type="NCBI Taxonomy" id="3050037"/>
    <lineage>
        <taxon>Bacteria</taxon>
        <taxon>Pseudomonadati</taxon>
        <taxon>Pseudomonadota</taxon>
        <taxon>Alphaproteobacteria</taxon>
        <taxon>Rhodobacterales</taxon>
        <taxon>Paracoccaceae</taxon>
        <taxon>Sedimentitalea</taxon>
    </lineage>
</organism>
<dbReference type="InterPro" id="IPR021068">
    <property type="entry name" value="HTH_DNA-bd"/>
</dbReference>
<dbReference type="Pfam" id="PF11972">
    <property type="entry name" value="HTH_13"/>
    <property type="match status" value="1"/>
</dbReference>